<gene>
    <name evidence="3" type="ORF">CDL15_Pgr006371</name>
</gene>
<evidence type="ECO:0000259" key="2">
    <source>
        <dbReference type="SMART" id="SM01037"/>
    </source>
</evidence>
<dbReference type="PANTHER" id="PTHR31338">
    <property type="entry name" value="POLYKETIDE CYCLASE/DEHYDRASE AND LIPID TRANSPORT SUPERFAMILY PROTEIN"/>
    <property type="match status" value="1"/>
</dbReference>
<dbReference type="Pfam" id="PF00407">
    <property type="entry name" value="Bet_v_1"/>
    <property type="match status" value="1"/>
</dbReference>
<dbReference type="InterPro" id="IPR052006">
    <property type="entry name" value="MLP-like"/>
</dbReference>
<protein>
    <recommendedName>
        <fullName evidence="2">Bet v I/Major latex protein domain-containing protein</fullName>
    </recommendedName>
</protein>
<evidence type="ECO:0000256" key="1">
    <source>
        <dbReference type="ARBA" id="ARBA00038242"/>
    </source>
</evidence>
<dbReference type="InterPro" id="IPR000916">
    <property type="entry name" value="Bet_v_I/MLP"/>
</dbReference>
<dbReference type="CDD" id="cd07816">
    <property type="entry name" value="Bet_v1-like"/>
    <property type="match status" value="1"/>
</dbReference>
<dbReference type="SMART" id="SM01037">
    <property type="entry name" value="Bet_v_1"/>
    <property type="match status" value="1"/>
</dbReference>
<evidence type="ECO:0000313" key="4">
    <source>
        <dbReference type="Proteomes" id="UP000197138"/>
    </source>
</evidence>
<dbReference type="GO" id="GO:0006952">
    <property type="term" value="P:defense response"/>
    <property type="evidence" value="ECO:0007669"/>
    <property type="project" value="InterPro"/>
</dbReference>
<name>A0A218VVF8_PUNGR</name>
<comment type="similarity">
    <text evidence="1">Belongs to the MLP family.</text>
</comment>
<dbReference type="SUPFAM" id="SSF55961">
    <property type="entry name" value="Bet v1-like"/>
    <property type="match status" value="1"/>
</dbReference>
<dbReference type="Gene3D" id="3.30.530.20">
    <property type="match status" value="1"/>
</dbReference>
<sequence length="188" mass="21169">MKAIKGALPAFSPVYKEDSWESISSYPTSKFNLVSKEMAIEGKVEAELELKSTPDMYFKRLKSEIHHAPNASSDKIHAIEVHEGDWETPGSVKLWTYTIDGRKETFKEKIEVDDQTKTVSMVAVGGHVLDRYKNYKLCVQIVPQENRAVAKISITVEKNDADVPDPHDYLQHAISVAKDIDEHLVAQS</sequence>
<proteinExistence type="inferred from homology"/>
<organism evidence="3 4">
    <name type="scientific">Punica granatum</name>
    <name type="common">Pomegranate</name>
    <dbReference type="NCBI Taxonomy" id="22663"/>
    <lineage>
        <taxon>Eukaryota</taxon>
        <taxon>Viridiplantae</taxon>
        <taxon>Streptophyta</taxon>
        <taxon>Embryophyta</taxon>
        <taxon>Tracheophyta</taxon>
        <taxon>Spermatophyta</taxon>
        <taxon>Magnoliopsida</taxon>
        <taxon>eudicotyledons</taxon>
        <taxon>Gunneridae</taxon>
        <taxon>Pentapetalae</taxon>
        <taxon>rosids</taxon>
        <taxon>malvids</taxon>
        <taxon>Myrtales</taxon>
        <taxon>Lythraceae</taxon>
        <taxon>Punica</taxon>
    </lineage>
</organism>
<dbReference type="AlphaFoldDB" id="A0A218VVF8"/>
<comment type="caution">
    <text evidence="3">The sequence shown here is derived from an EMBL/GenBank/DDBJ whole genome shotgun (WGS) entry which is preliminary data.</text>
</comment>
<evidence type="ECO:0000313" key="3">
    <source>
        <dbReference type="EMBL" id="OWM64001.1"/>
    </source>
</evidence>
<dbReference type="EMBL" id="MTKT01005821">
    <property type="protein sequence ID" value="OWM64001.1"/>
    <property type="molecule type" value="Genomic_DNA"/>
</dbReference>
<reference evidence="4" key="1">
    <citation type="journal article" date="2017" name="Plant J.">
        <title>The pomegranate (Punica granatum L.) genome and the genomics of punicalagin biosynthesis.</title>
        <authorList>
            <person name="Qin G."/>
            <person name="Xu C."/>
            <person name="Ming R."/>
            <person name="Tang H."/>
            <person name="Guyot R."/>
            <person name="Kramer E.M."/>
            <person name="Hu Y."/>
            <person name="Yi X."/>
            <person name="Qi Y."/>
            <person name="Xu X."/>
            <person name="Gao Z."/>
            <person name="Pan H."/>
            <person name="Jian J."/>
            <person name="Tian Y."/>
            <person name="Yue Z."/>
            <person name="Xu Y."/>
        </authorList>
    </citation>
    <scope>NUCLEOTIDE SEQUENCE [LARGE SCALE GENOMIC DNA]</scope>
    <source>
        <strain evidence="4">cv. Dabenzi</strain>
    </source>
</reference>
<feature type="domain" description="Bet v I/Major latex protein" evidence="2">
    <location>
        <begin position="39"/>
        <end position="187"/>
    </location>
</feature>
<accession>A0A218VVF8</accession>
<dbReference type="InterPro" id="IPR023393">
    <property type="entry name" value="START-like_dom_sf"/>
</dbReference>
<dbReference type="PANTHER" id="PTHR31338:SF16">
    <property type="entry name" value="POLYKETIDE CYCLASE_DEHYDRASE AND LIPID TRANSPORT SUPERFAMILY PROTEIN"/>
    <property type="match status" value="1"/>
</dbReference>
<dbReference type="Proteomes" id="UP000197138">
    <property type="component" value="Unassembled WGS sequence"/>
</dbReference>